<protein>
    <submittedName>
        <fullName evidence="1">Uncharacterized protein</fullName>
    </submittedName>
</protein>
<evidence type="ECO:0000313" key="1">
    <source>
        <dbReference type="EMBL" id="GIQ86668.1"/>
    </source>
</evidence>
<accession>A0A9K3GKU7</accession>
<evidence type="ECO:0000313" key="2">
    <source>
        <dbReference type="Proteomes" id="UP000265618"/>
    </source>
</evidence>
<name>A0A9K3GKU7_9EUKA</name>
<gene>
    <name evidence="1" type="ORF">KIPB_008561</name>
</gene>
<dbReference type="Proteomes" id="UP000265618">
    <property type="component" value="Unassembled WGS sequence"/>
</dbReference>
<dbReference type="EMBL" id="BDIP01002682">
    <property type="protein sequence ID" value="GIQ86668.1"/>
    <property type="molecule type" value="Genomic_DNA"/>
</dbReference>
<organism evidence="1 2">
    <name type="scientific">Kipferlia bialata</name>
    <dbReference type="NCBI Taxonomy" id="797122"/>
    <lineage>
        <taxon>Eukaryota</taxon>
        <taxon>Metamonada</taxon>
        <taxon>Carpediemonas-like organisms</taxon>
        <taxon>Kipferlia</taxon>
    </lineage>
</organism>
<sequence length="285" mass="30873">MSVKPSRRETFAARVYEAHDLLATPTLPGNKLSAFLEDILCYGDVTTEDMEGEGEGERHQVKTNPNSIPRAIQTRVLKAFSHHPNEPVSYALFYRVVLLVANLRAMVSMCVAYFNATQQKGKASQRGASLIRAHVGVAEERGVLYVAPSGASLDQEFEASENAAIIAATDGASDVGAGHVFRERDYVLDRDQFICYVCEGVLAGLDKKLYQLQVFFEAGSEKPFLQVTRPAPIRPAGTVPMQPAGMAPAPAPLQPMGMAPPQLTASELEERERINAGVSLPGMGQ</sequence>
<comment type="caution">
    <text evidence="1">The sequence shown here is derived from an EMBL/GenBank/DDBJ whole genome shotgun (WGS) entry which is preliminary data.</text>
</comment>
<keyword evidence="2" id="KW-1185">Reference proteome</keyword>
<reference evidence="1 2" key="1">
    <citation type="journal article" date="2018" name="PLoS ONE">
        <title>The draft genome of Kipferlia bialata reveals reductive genome evolution in fornicate parasites.</title>
        <authorList>
            <person name="Tanifuji G."/>
            <person name="Takabayashi S."/>
            <person name="Kume K."/>
            <person name="Takagi M."/>
            <person name="Nakayama T."/>
            <person name="Kamikawa R."/>
            <person name="Inagaki Y."/>
            <person name="Hashimoto T."/>
        </authorList>
    </citation>
    <scope>NUCLEOTIDE SEQUENCE [LARGE SCALE GENOMIC DNA]</scope>
    <source>
        <strain evidence="1">NY0173</strain>
    </source>
</reference>
<dbReference type="AlphaFoldDB" id="A0A9K3GKU7"/>
<proteinExistence type="predicted"/>